<comment type="subunit">
    <text evidence="1">Monomer.</text>
</comment>
<dbReference type="EMBL" id="CP017415">
    <property type="protein sequence ID" value="AOU97474.1"/>
    <property type="molecule type" value="Genomic_DNA"/>
</dbReference>
<dbReference type="InterPro" id="IPR007473">
    <property type="entry name" value="RlmJ"/>
</dbReference>
<keyword evidence="1" id="KW-0808">Transferase</keyword>
<dbReference type="Pfam" id="PF04378">
    <property type="entry name" value="RsmJ"/>
    <property type="match status" value="1"/>
</dbReference>
<feature type="binding site" evidence="1">
    <location>
        <position position="164"/>
    </location>
    <ligand>
        <name>S-adenosyl-L-methionine</name>
        <dbReference type="ChEBI" id="CHEBI:59789"/>
    </ligand>
</feature>
<sequence>MFAYRHGYHAGNHADVLKHLILVTLLDALRRKDKPFFVMDTHAGDGGYALDSAMAGKLAEYADGIGRLWPHRGLHPAIDGYLDAVASYNTEGRFAQYPGSPLIVAGRLRVGDRLLAVEAHSAAGARLDELLSDHANAQVLRGDGYAALKAALPPRERRGLILIDPSFEVAGEFERLTEALRLIHHRFRQGLVAIWYPLLGHKPAAPWLDTVQNLGIPDILTAELRVGPPTQGPGLYGSGMLLVNPPWGTESQLREVLPMVSECLNGHRDGACVRTLVGERGEVAPRA</sequence>
<organism evidence="2 3">
    <name type="scientific">Acidihalobacter yilgarnensis</name>
    <dbReference type="NCBI Taxonomy" id="2819280"/>
    <lineage>
        <taxon>Bacteria</taxon>
        <taxon>Pseudomonadati</taxon>
        <taxon>Pseudomonadota</taxon>
        <taxon>Gammaproteobacteria</taxon>
        <taxon>Chromatiales</taxon>
        <taxon>Ectothiorhodospiraceae</taxon>
        <taxon>Acidihalobacter</taxon>
    </lineage>
</organism>
<evidence type="ECO:0000313" key="2">
    <source>
        <dbReference type="EMBL" id="AOU97474.1"/>
    </source>
</evidence>
<keyword evidence="1" id="KW-0949">S-adenosyl-L-methionine</keyword>
<keyword evidence="3" id="KW-1185">Reference proteome</keyword>
<comment type="function">
    <text evidence="1">Specifically methylates the adenine in position 2030 of 23S rRNA.</text>
</comment>
<dbReference type="EC" id="2.1.1.266" evidence="1"/>
<dbReference type="SUPFAM" id="SSF53335">
    <property type="entry name" value="S-adenosyl-L-methionine-dependent methyltransferases"/>
    <property type="match status" value="1"/>
</dbReference>
<gene>
    <name evidence="1" type="primary">rlmJ</name>
    <name evidence="2" type="ORF">BI364_05350</name>
</gene>
<feature type="binding site" evidence="1">
    <location>
        <position position="100"/>
    </location>
    <ligand>
        <name>S-adenosyl-L-methionine</name>
        <dbReference type="ChEBI" id="CHEBI:59789"/>
    </ligand>
</feature>
<keyword evidence="1" id="KW-0694">RNA-binding</keyword>
<feature type="binding site" evidence="1">
    <location>
        <position position="42"/>
    </location>
    <ligand>
        <name>S-adenosyl-L-methionine</name>
        <dbReference type="ChEBI" id="CHEBI:59789"/>
    </ligand>
</feature>
<dbReference type="PANTHER" id="PTHR37426">
    <property type="entry name" value="RIBOSOMAL RNA LARGE SUBUNIT METHYLTRANSFERASE J"/>
    <property type="match status" value="1"/>
</dbReference>
<feature type="binding site" evidence="1">
    <location>
        <position position="118"/>
    </location>
    <ligand>
        <name>S-adenosyl-L-methionine</name>
        <dbReference type="ChEBI" id="CHEBI:59789"/>
    </ligand>
</feature>
<dbReference type="GO" id="GO:0036307">
    <property type="term" value="F:23S rRNA (adenine(2030)-N(6))-methyltransferase activity"/>
    <property type="evidence" value="ECO:0007669"/>
    <property type="project" value="UniProtKB-UniRule"/>
</dbReference>
<evidence type="ECO:0000256" key="1">
    <source>
        <dbReference type="HAMAP-Rule" id="MF_00934"/>
    </source>
</evidence>
<feature type="active site" description="Proton acceptor" evidence="1">
    <location>
        <position position="164"/>
    </location>
</feature>
<dbReference type="Gene3D" id="3.40.50.150">
    <property type="entry name" value="Vaccinia Virus protein VP39"/>
    <property type="match status" value="1"/>
</dbReference>
<dbReference type="KEGG" id="aprs:BI364_05350"/>
<dbReference type="GO" id="GO:0005829">
    <property type="term" value="C:cytosol"/>
    <property type="evidence" value="ECO:0007669"/>
    <property type="project" value="TreeGrafter"/>
</dbReference>
<dbReference type="RefSeq" id="WP_070077859.1">
    <property type="nucleotide sequence ID" value="NZ_CP017415.1"/>
</dbReference>
<reference evidence="3" key="1">
    <citation type="submission" date="2016-09" db="EMBL/GenBank/DDBJ databases">
        <title>Acidihalobacter prosperus F5.</title>
        <authorList>
            <person name="Khaleque H.N."/>
            <person name="Ramsay J.P."/>
            <person name="Kaksonen A.H."/>
            <person name="Boxall N.J."/>
            <person name="Watkin E.L.J."/>
        </authorList>
    </citation>
    <scope>NUCLEOTIDE SEQUENCE [LARGE SCALE GENOMIC DNA]</scope>
    <source>
        <strain evidence="3">F5</strain>
    </source>
</reference>
<protein>
    <recommendedName>
        <fullName evidence="1">Ribosomal RNA large subunit methyltransferase J</fullName>
        <ecNumber evidence="1">2.1.1.266</ecNumber>
    </recommendedName>
    <alternativeName>
        <fullName evidence="1">23S rRNA (adenine(2030)-N6)-methyltransferase</fullName>
    </alternativeName>
    <alternativeName>
        <fullName evidence="1">23S rRNA m6A2030 methyltransferase</fullName>
    </alternativeName>
</protein>
<dbReference type="GO" id="GO:0003723">
    <property type="term" value="F:RNA binding"/>
    <property type="evidence" value="ECO:0007669"/>
    <property type="project" value="UniProtKB-UniRule"/>
</dbReference>
<comment type="catalytic activity">
    <reaction evidence="1">
        <text>adenosine(2030) in 23S rRNA + S-adenosyl-L-methionine = N(6)-methyladenosine(2030) in 23S rRNA + S-adenosyl-L-homocysteine + H(+)</text>
        <dbReference type="Rhea" id="RHEA:43736"/>
        <dbReference type="Rhea" id="RHEA-COMP:10668"/>
        <dbReference type="Rhea" id="RHEA-COMP:10669"/>
        <dbReference type="ChEBI" id="CHEBI:15378"/>
        <dbReference type="ChEBI" id="CHEBI:57856"/>
        <dbReference type="ChEBI" id="CHEBI:59789"/>
        <dbReference type="ChEBI" id="CHEBI:74411"/>
        <dbReference type="ChEBI" id="CHEBI:74449"/>
        <dbReference type="EC" id="2.1.1.266"/>
    </reaction>
</comment>
<evidence type="ECO:0000313" key="3">
    <source>
        <dbReference type="Proteomes" id="UP000095401"/>
    </source>
</evidence>
<proteinExistence type="inferred from homology"/>
<dbReference type="GO" id="GO:0070475">
    <property type="term" value="P:rRNA base methylation"/>
    <property type="evidence" value="ECO:0007669"/>
    <property type="project" value="UniProtKB-UniRule"/>
</dbReference>
<feature type="binding site" evidence="1">
    <location>
        <begin position="143"/>
        <end position="144"/>
    </location>
    <ligand>
        <name>S-adenosyl-L-methionine</name>
        <dbReference type="ChEBI" id="CHEBI:59789"/>
    </ligand>
</feature>
<dbReference type="PANTHER" id="PTHR37426:SF1">
    <property type="entry name" value="RIBOSOMAL RNA LARGE SUBUNIT METHYLTRANSFERASE J"/>
    <property type="match status" value="1"/>
</dbReference>
<feature type="site" description="Interaction with substrate rRNA" evidence="1">
    <location>
        <position position="4"/>
    </location>
</feature>
<name>A0A1D8ILZ9_9GAMM</name>
<dbReference type="AlphaFoldDB" id="A0A1D8ILZ9"/>
<comment type="similarity">
    <text evidence="1">Belongs to the RlmJ family.</text>
</comment>
<feature type="binding site" evidence="1">
    <location>
        <position position="19"/>
    </location>
    <ligand>
        <name>S-adenosyl-L-methionine</name>
        <dbReference type="ChEBI" id="CHEBI:59789"/>
    </ligand>
</feature>
<keyword evidence="1" id="KW-0698">rRNA processing</keyword>
<dbReference type="Proteomes" id="UP000095401">
    <property type="component" value="Chromosome"/>
</dbReference>
<dbReference type="HAMAP" id="MF_00934">
    <property type="entry name" value="23SrRNA_methyltr_J"/>
    <property type="match status" value="1"/>
</dbReference>
<dbReference type="InterPro" id="IPR029063">
    <property type="entry name" value="SAM-dependent_MTases_sf"/>
</dbReference>
<keyword evidence="1" id="KW-0489">Methyltransferase</keyword>
<accession>A0A1D8ILZ9</accession>